<sequence>MKSFKLSLMTVIMLGSLGYAGGEFREVTAYEIEDEVVADEASYVEPIIEEPVYVEPIVEEPAYVEPKSVAIKPKPVVVAPTPVVKPKNILANGFYAGLGITGVRYEHNCKCKNNGAKLKNKDTTYGLMGRVGYDFNQYIGIEARGARTNWDSDGSKVKHAGVFVKPMLPIGNSSNVYGLVGVAKTTVRGKMPTVDAEGLALGVGVEVDISKDTPKDGKYSRDFDGHGDQEKGLGIFVDYERMHVKSSSPDIDAVSAGVTYDF</sequence>
<dbReference type="InterPro" id="IPR027385">
    <property type="entry name" value="Beta-barrel_OMP"/>
</dbReference>
<dbReference type="EMBL" id="FPHE01000096">
    <property type="protein sequence ID" value="SFV60417.1"/>
    <property type="molecule type" value="Genomic_DNA"/>
</dbReference>
<dbReference type="AlphaFoldDB" id="A0A1W1C3X4"/>
<name>A0A1W1C3X4_9ZZZZ</name>
<dbReference type="SUPFAM" id="SSF56925">
    <property type="entry name" value="OMPA-like"/>
    <property type="match status" value="1"/>
</dbReference>
<reference evidence="3" key="1">
    <citation type="submission" date="2016-10" db="EMBL/GenBank/DDBJ databases">
        <authorList>
            <person name="de Groot N.N."/>
        </authorList>
    </citation>
    <scope>NUCLEOTIDE SEQUENCE</scope>
</reference>
<dbReference type="InterPro" id="IPR011250">
    <property type="entry name" value="OMP/PagP_B-barrel"/>
</dbReference>
<feature type="domain" description="Outer membrane protein beta-barrel" evidence="2">
    <location>
        <begin position="92"/>
        <end position="262"/>
    </location>
</feature>
<evidence type="ECO:0000313" key="3">
    <source>
        <dbReference type="EMBL" id="SFV60417.1"/>
    </source>
</evidence>
<evidence type="ECO:0000256" key="1">
    <source>
        <dbReference type="ARBA" id="ARBA00022729"/>
    </source>
</evidence>
<evidence type="ECO:0000259" key="2">
    <source>
        <dbReference type="Pfam" id="PF13505"/>
    </source>
</evidence>
<proteinExistence type="predicted"/>
<gene>
    <name evidence="3" type="ORF">MNB_SV-12-359</name>
</gene>
<accession>A0A1W1C3X4</accession>
<dbReference type="Gene3D" id="2.40.160.20">
    <property type="match status" value="1"/>
</dbReference>
<protein>
    <recommendedName>
        <fullName evidence="2">Outer membrane protein beta-barrel domain-containing protein</fullName>
    </recommendedName>
</protein>
<organism evidence="3">
    <name type="scientific">hydrothermal vent metagenome</name>
    <dbReference type="NCBI Taxonomy" id="652676"/>
    <lineage>
        <taxon>unclassified sequences</taxon>
        <taxon>metagenomes</taxon>
        <taxon>ecological metagenomes</taxon>
    </lineage>
</organism>
<keyword evidence="1" id="KW-0732">Signal</keyword>
<dbReference type="Pfam" id="PF13505">
    <property type="entry name" value="OMP_b-brl"/>
    <property type="match status" value="1"/>
</dbReference>